<proteinExistence type="predicted"/>
<evidence type="ECO:0000313" key="2">
    <source>
        <dbReference type="Proteomes" id="UP000248066"/>
    </source>
</evidence>
<dbReference type="CDD" id="cd00657">
    <property type="entry name" value="Ferritin_like"/>
    <property type="match status" value="1"/>
</dbReference>
<dbReference type="OrthoDB" id="573482at2"/>
<gene>
    <name evidence="1" type="ORF">CR205_10345</name>
</gene>
<keyword evidence="2" id="KW-1185">Reference proteome</keyword>
<dbReference type="RefSeq" id="WP_110519255.1">
    <property type="nucleotide sequence ID" value="NZ_PDOF01000001.1"/>
</dbReference>
<dbReference type="AlphaFoldDB" id="A0A2W0HAR2"/>
<dbReference type="InterPro" id="IPR009078">
    <property type="entry name" value="Ferritin-like_SF"/>
</dbReference>
<comment type="caution">
    <text evidence="1">The sequence shown here is derived from an EMBL/GenBank/DDBJ whole genome shotgun (WGS) entry which is preliminary data.</text>
</comment>
<name>A0A2W0HAR2_9BACI</name>
<dbReference type="InterPro" id="IPR012347">
    <property type="entry name" value="Ferritin-like"/>
</dbReference>
<accession>A0A2W0HAR2</accession>
<evidence type="ECO:0000313" key="1">
    <source>
        <dbReference type="EMBL" id="PYZ98944.1"/>
    </source>
</evidence>
<dbReference type="SUPFAM" id="SSF47240">
    <property type="entry name" value="Ferritin-like"/>
    <property type="match status" value="1"/>
</dbReference>
<organism evidence="1 2">
    <name type="scientific">Alteribacter lacisalsi</name>
    <dbReference type="NCBI Taxonomy" id="2045244"/>
    <lineage>
        <taxon>Bacteria</taxon>
        <taxon>Bacillati</taxon>
        <taxon>Bacillota</taxon>
        <taxon>Bacilli</taxon>
        <taxon>Bacillales</taxon>
        <taxon>Bacillaceae</taxon>
        <taxon>Alteribacter</taxon>
    </lineage>
</organism>
<dbReference type="EMBL" id="PDOF01000001">
    <property type="protein sequence ID" value="PYZ98944.1"/>
    <property type="molecule type" value="Genomic_DNA"/>
</dbReference>
<reference evidence="1 2" key="1">
    <citation type="submission" date="2017-10" db="EMBL/GenBank/DDBJ databases">
        <title>Bacillus sp. nov., a halophilic bacterium isolated from a Yangshapao Lake.</title>
        <authorList>
            <person name="Wang H."/>
        </authorList>
    </citation>
    <scope>NUCLEOTIDE SEQUENCE [LARGE SCALE GENOMIC DNA]</scope>
    <source>
        <strain evidence="1 2">YSP-3</strain>
    </source>
</reference>
<dbReference type="Proteomes" id="UP000248066">
    <property type="component" value="Unassembled WGS sequence"/>
</dbReference>
<sequence>MNNDIPQLPYGINREMIRNIARSIDDEYTAVICYEVLMQMAPDEYAANRIMRIREDKMRHYRMFSEIYTMITNRQHQPQMMRECPQDFREGSRAAFIDEQENVEVYLRIAEEADIPFVRRSYRRASSDDQNSAVWFLYFMNM</sequence>
<dbReference type="Gene3D" id="1.20.1260.10">
    <property type="match status" value="1"/>
</dbReference>
<protein>
    <submittedName>
        <fullName evidence="1">Rubrerythrin family protein</fullName>
    </submittedName>
</protein>